<dbReference type="AlphaFoldDB" id="A0A380YL26"/>
<dbReference type="RefSeq" id="WP_081446768.1">
    <property type="nucleotide sequence ID" value="NZ_CABKNQ010000018.1"/>
</dbReference>
<evidence type="ECO:0000256" key="1">
    <source>
        <dbReference type="SAM" id="Coils"/>
    </source>
</evidence>
<dbReference type="Pfam" id="PF13424">
    <property type="entry name" value="TPR_12"/>
    <property type="match status" value="1"/>
</dbReference>
<dbReference type="STRING" id="483216.BACEGG_02631"/>
<dbReference type="InterPro" id="IPR016032">
    <property type="entry name" value="Sig_transdc_resp-reg_C-effctor"/>
</dbReference>
<keyword evidence="1" id="KW-0175">Coiled coil</keyword>
<dbReference type="OrthoDB" id="1042922at2"/>
<keyword evidence="2" id="KW-1133">Transmembrane helix</keyword>
<gene>
    <name evidence="3" type="ORF">NCTC11155_01206</name>
</gene>
<proteinExistence type="predicted"/>
<dbReference type="GO" id="GO:0006355">
    <property type="term" value="P:regulation of DNA-templated transcription"/>
    <property type="evidence" value="ECO:0007669"/>
    <property type="project" value="InterPro"/>
</dbReference>
<protein>
    <submittedName>
        <fullName evidence="3">Tetratricopeptide repeat</fullName>
    </submittedName>
</protein>
<sequence>MINKHTLLYIYCFFLCVALTGCHKSSQPIDRSDIREWLSQDADSCLWYYTGHYTTLLKEKRYREMEQLYASVLRAMPEHPKGGKNMNYLMGWVLTYYYNALMYQDKADGSEFLTDSLLNSRHPYYTQVLRPELLAHSCKFYLAQNRMKQVDSIGHLFLSLPPTDDPRRDARTWHVMAYSLEFCSIDTKAPMQLMEHAVASCRKAEGKVGNEGEIYGYMGYLYWKNGEPEKAITAIQEAIDWYTARPGTPGDGLIECYNDLSQVYATLELFDKAIEANTLAVEASKKLDNWTLEEVYRLRAACFSNAGEKDSALFYIQEAIKATPKSAEKYFNLLLRINRLDYYYAAYPDSIAGQLDECCRLLKDTAHIDPFAQNYLYAYHGKALLRTPGHEQEGVEQLERSFRNFQTSHFPEGIISVGDELIRAYIRTGMPDRISSIYSLYTETSDSLRHRARANAAIGANVRYETGRKEQENLVLAAEVSLKQRTLIFTRLLVGLLFVILLVGGMYMRQRQRFLRQVSNARLSQISGLLQTQQELKEKNESLQGMQEELRQSNEALFEAKQELSRHNASLTQKKAVSNLRMKISTEIFNSDKEAEFRRSFTAFYPDYIPALHRLSPDITRTDELIAMLIILELSSDEIALTLGISKIGVNKARSRMRKRLGLAGDTKLEDFLKGIWD</sequence>
<evidence type="ECO:0000256" key="2">
    <source>
        <dbReference type="SAM" id="Phobius"/>
    </source>
</evidence>
<evidence type="ECO:0000313" key="4">
    <source>
        <dbReference type="Proteomes" id="UP000254424"/>
    </source>
</evidence>
<keyword evidence="2" id="KW-0812">Transmembrane</keyword>
<dbReference type="Proteomes" id="UP000254424">
    <property type="component" value="Unassembled WGS sequence"/>
</dbReference>
<feature type="transmembrane region" description="Helical" evidence="2">
    <location>
        <begin position="488"/>
        <end position="507"/>
    </location>
</feature>
<dbReference type="PROSITE" id="PS51257">
    <property type="entry name" value="PROKAR_LIPOPROTEIN"/>
    <property type="match status" value="1"/>
</dbReference>
<organism evidence="3 4">
    <name type="scientific">Bacteroides eggerthii</name>
    <dbReference type="NCBI Taxonomy" id="28111"/>
    <lineage>
        <taxon>Bacteria</taxon>
        <taxon>Pseudomonadati</taxon>
        <taxon>Bacteroidota</taxon>
        <taxon>Bacteroidia</taxon>
        <taxon>Bacteroidales</taxon>
        <taxon>Bacteroidaceae</taxon>
        <taxon>Bacteroides</taxon>
    </lineage>
</organism>
<dbReference type="Gene3D" id="1.25.40.10">
    <property type="entry name" value="Tetratricopeptide repeat domain"/>
    <property type="match status" value="1"/>
</dbReference>
<keyword evidence="2" id="KW-0472">Membrane</keyword>
<dbReference type="SMART" id="SM00028">
    <property type="entry name" value="TPR"/>
    <property type="match status" value="3"/>
</dbReference>
<dbReference type="InterPro" id="IPR019734">
    <property type="entry name" value="TPR_rpt"/>
</dbReference>
<reference evidence="3 4" key="1">
    <citation type="submission" date="2018-06" db="EMBL/GenBank/DDBJ databases">
        <authorList>
            <consortium name="Pathogen Informatics"/>
            <person name="Doyle S."/>
        </authorList>
    </citation>
    <scope>NUCLEOTIDE SEQUENCE [LARGE SCALE GENOMIC DNA]</scope>
    <source>
        <strain evidence="3 4">NCTC11155</strain>
    </source>
</reference>
<dbReference type="GO" id="GO:0003677">
    <property type="term" value="F:DNA binding"/>
    <property type="evidence" value="ECO:0007669"/>
    <property type="project" value="InterPro"/>
</dbReference>
<feature type="coiled-coil region" evidence="1">
    <location>
        <begin position="529"/>
        <end position="563"/>
    </location>
</feature>
<dbReference type="GeneID" id="93071124"/>
<dbReference type="InterPro" id="IPR011990">
    <property type="entry name" value="TPR-like_helical_dom_sf"/>
</dbReference>
<dbReference type="EMBL" id="UFSX01000001">
    <property type="protein sequence ID" value="SUV29233.1"/>
    <property type="molecule type" value="Genomic_DNA"/>
</dbReference>
<name>A0A380YL26_9BACE</name>
<accession>A0A380YL26</accession>
<evidence type="ECO:0000313" key="3">
    <source>
        <dbReference type="EMBL" id="SUV29233.1"/>
    </source>
</evidence>
<dbReference type="SUPFAM" id="SSF46894">
    <property type="entry name" value="C-terminal effector domain of the bipartite response regulators"/>
    <property type="match status" value="1"/>
</dbReference>
<dbReference type="SUPFAM" id="SSF48452">
    <property type="entry name" value="TPR-like"/>
    <property type="match status" value="1"/>
</dbReference>